<dbReference type="EMBL" id="WJQU01000002">
    <property type="protein sequence ID" value="KAJ6643589.1"/>
    <property type="molecule type" value="Genomic_DNA"/>
</dbReference>
<evidence type="ECO:0000313" key="3">
    <source>
        <dbReference type="EMBL" id="KAJ6643589.1"/>
    </source>
</evidence>
<feature type="coiled-coil region" evidence="1">
    <location>
        <begin position="125"/>
        <end position="224"/>
    </location>
</feature>
<dbReference type="AlphaFoldDB" id="A0A9Q0S3P9"/>
<feature type="region of interest" description="Disordered" evidence="2">
    <location>
        <begin position="1"/>
        <end position="39"/>
    </location>
</feature>
<evidence type="ECO:0000313" key="4">
    <source>
        <dbReference type="Proteomes" id="UP001151699"/>
    </source>
</evidence>
<feature type="region of interest" description="Disordered" evidence="2">
    <location>
        <begin position="95"/>
        <end position="125"/>
    </location>
</feature>
<evidence type="ECO:0000256" key="2">
    <source>
        <dbReference type="SAM" id="MobiDB-lite"/>
    </source>
</evidence>
<dbReference type="Proteomes" id="UP001151699">
    <property type="component" value="Chromosome B"/>
</dbReference>
<evidence type="ECO:0000256" key="1">
    <source>
        <dbReference type="SAM" id="Coils"/>
    </source>
</evidence>
<feature type="compositionally biased region" description="Polar residues" evidence="2">
    <location>
        <begin position="107"/>
        <end position="125"/>
    </location>
</feature>
<organism evidence="3 4">
    <name type="scientific">Pseudolycoriella hygida</name>
    <dbReference type="NCBI Taxonomy" id="35572"/>
    <lineage>
        <taxon>Eukaryota</taxon>
        <taxon>Metazoa</taxon>
        <taxon>Ecdysozoa</taxon>
        <taxon>Arthropoda</taxon>
        <taxon>Hexapoda</taxon>
        <taxon>Insecta</taxon>
        <taxon>Pterygota</taxon>
        <taxon>Neoptera</taxon>
        <taxon>Endopterygota</taxon>
        <taxon>Diptera</taxon>
        <taxon>Nematocera</taxon>
        <taxon>Sciaroidea</taxon>
        <taxon>Sciaridae</taxon>
        <taxon>Pseudolycoriella</taxon>
    </lineage>
</organism>
<comment type="caution">
    <text evidence="3">The sequence shown here is derived from an EMBL/GenBank/DDBJ whole genome shotgun (WGS) entry which is preliminary data.</text>
</comment>
<accession>A0A9Q0S3P9</accession>
<keyword evidence="1" id="KW-0175">Coiled coil</keyword>
<reference evidence="3" key="1">
    <citation type="submission" date="2022-07" db="EMBL/GenBank/DDBJ databases">
        <authorList>
            <person name="Trinca V."/>
            <person name="Uliana J.V.C."/>
            <person name="Torres T.T."/>
            <person name="Ward R.J."/>
            <person name="Monesi N."/>
        </authorList>
    </citation>
    <scope>NUCLEOTIDE SEQUENCE</scope>
    <source>
        <strain evidence="3">HSMRA1968</strain>
        <tissue evidence="3">Whole embryos</tissue>
    </source>
</reference>
<name>A0A9Q0S3P9_9DIPT</name>
<sequence>MKLGDQKGKYSMTHSSTKIQTDQSTTTVSRASPPFDQQTNDEIDVLISDRSQSSFIGGIQSSQNKFFYQILGVVRKVVLLFFSIGKRKWRNVSTKSVSAGEKKPASTVRTSLNTQSHSIAPSGQQSSLTGKIDCIEARIKRIEEESCQRAKIAAIENEFAQLKSENSDLRLNLDKLKADLESVQYLVLELQHSKLNKEESDRRISELSSENAVLKLEIAGLKTNITGSTATTNSQHQQPIESNNIVSFEQEQLNSNILIRGADSSDPASDIEPDSVFEHIRKHLGIQNDESFDPLEQRLNLYEFVSSTENVTVTPFE</sequence>
<protein>
    <submittedName>
        <fullName evidence="3">Uncharacterized protein</fullName>
    </submittedName>
</protein>
<proteinExistence type="predicted"/>
<gene>
    <name evidence="3" type="ORF">Bhyg_08552</name>
</gene>
<keyword evidence="4" id="KW-1185">Reference proteome</keyword>
<feature type="compositionally biased region" description="Polar residues" evidence="2">
    <location>
        <begin position="12"/>
        <end position="38"/>
    </location>
</feature>